<proteinExistence type="predicted"/>
<evidence type="ECO:0000313" key="3">
    <source>
        <dbReference type="Proteomes" id="UP001320876"/>
    </source>
</evidence>
<dbReference type="EMBL" id="JAPDDT010000006">
    <property type="protein sequence ID" value="MCW1923853.1"/>
    <property type="molecule type" value="Genomic_DNA"/>
</dbReference>
<accession>A0ABT3GK03</accession>
<name>A0ABT3GK03_9BACT</name>
<evidence type="ECO:0008006" key="4">
    <source>
        <dbReference type="Google" id="ProtNLM"/>
    </source>
</evidence>
<evidence type="ECO:0000256" key="1">
    <source>
        <dbReference type="SAM" id="Phobius"/>
    </source>
</evidence>
<keyword evidence="1" id="KW-0472">Membrane</keyword>
<evidence type="ECO:0000313" key="2">
    <source>
        <dbReference type="EMBL" id="MCW1923853.1"/>
    </source>
</evidence>
<dbReference type="RefSeq" id="WP_264487960.1">
    <property type="nucleotide sequence ID" value="NZ_JAPDDT010000006.1"/>
</dbReference>
<dbReference type="Proteomes" id="UP001320876">
    <property type="component" value="Unassembled WGS sequence"/>
</dbReference>
<keyword evidence="3" id="KW-1185">Reference proteome</keyword>
<gene>
    <name evidence="2" type="ORF">OKA05_14895</name>
</gene>
<sequence>MRINLPIPNARRKIIAKGSWGTRLSRKLTSGKPRGFALVVSLSLMALLLVLTVGLLSLSTLSLRTSGRESDARTARANARLALMLAIGDLQKELGPDRRITAPSGILSSGDDDAPALAHPQLTGVWDSREEALGKAPDYDREKPFRRWLVSSDDADPLGRTDFADKGSFKQPVKLVSGHGDREPVHAGGIDVTAEKGRSGRLAWWVGDENCKGFINPVSEIERKESPPTADVLAAAGTPGAYGVQAVESEFPSNKPEAAKVITSGQGDLAMASPNASEKHFHDLSPYPRSVLANVAKGALREDLSLFLEQSSFDRAPAWPSTTLNAPLGPNRKIALSDVNEYDVLSWKSLAHYSRLRNRVTLSNGRPTLTTFNGSSDVQPDEQVNQRWNSGTLRPAPVMVRCLLFISYGTKPDPADAQKLVVRFYAYPVMTLWNPYNVDLLVPEYNMLWTAMPMEHEIVVNGQVRGVFDWRNGGKGSAVRPILDKPLRLRAGEAKMLTPTRWNWFQAVSMHHAHYMDAVPFRYSPAFAGGEWGNGNGAGGSDALIQVSGVASDRVEVRTAVKLFENGGTAFAAGQGYQSTFDIRGNHCLESDGAWPTYLWSSKVAWRYQQGSPSPNKLSNDRAQTTFASLNGAPRPFMVMDAQLKALDEADLPNKTWADCIPGHSFQGATNSKGKTPFSASAYKLSLESINSYQEASSYLQVAPDDATHTYFGGSHFPQGGQSLITDIEIPMVPLTSLAQLQHLPQASIDNLYSSGFFMQNHAIGNSFASPGVPSNAVKSNRGWPFWVDMYMNNSGGTIRGEKFPKEAFLERSNIDRSYAANHLLWDDYFFSSMAPKDGLLRAAGDKAGIEATVREFYEEGKPLPNERYRPYLTRPAESVIAELVARDRPTTNGYKKAASSLMVEGGFNINSVSVAAWKTLLASAHRKRMGIMESMAGKPEVGPAGNFVVSRFSMPNGGSADAASGKAGDDLRWTGYRELKEEQIDALAQAIVRQVKARGPFRSLGEFINRRLGPESDERTLYGALQGALEDPAVNINEDFRSARITAADLADTDYANRSAAMGSRYQGAPAYVCQADLLGPIAPVLNARSDTFLVRGYGEATAGDGTVTARAWCEAVVQRVPDYLDATDLPEVAAASLRSEVNRSFGRRFNITSFRWLPAEEL</sequence>
<organism evidence="2 3">
    <name type="scientific">Luteolibacter arcticus</name>
    <dbReference type="NCBI Taxonomy" id="1581411"/>
    <lineage>
        <taxon>Bacteria</taxon>
        <taxon>Pseudomonadati</taxon>
        <taxon>Verrucomicrobiota</taxon>
        <taxon>Verrucomicrobiia</taxon>
        <taxon>Verrucomicrobiales</taxon>
        <taxon>Verrucomicrobiaceae</taxon>
        <taxon>Luteolibacter</taxon>
    </lineage>
</organism>
<keyword evidence="1" id="KW-1133">Transmembrane helix</keyword>
<protein>
    <recommendedName>
        <fullName evidence="4">Verru_Chthon cassette protein A</fullName>
    </recommendedName>
</protein>
<reference evidence="2 3" key="1">
    <citation type="submission" date="2022-10" db="EMBL/GenBank/DDBJ databases">
        <title>Luteolibacter arcticus strain CCTCC AB 2014275, whole genome shotgun sequencing project.</title>
        <authorList>
            <person name="Zhao G."/>
            <person name="Shen L."/>
        </authorList>
    </citation>
    <scope>NUCLEOTIDE SEQUENCE [LARGE SCALE GENOMIC DNA]</scope>
    <source>
        <strain evidence="2 3">CCTCC AB 2014275</strain>
    </source>
</reference>
<feature type="transmembrane region" description="Helical" evidence="1">
    <location>
        <begin position="36"/>
        <end position="58"/>
    </location>
</feature>
<keyword evidence="1" id="KW-0812">Transmembrane</keyword>
<comment type="caution">
    <text evidence="2">The sequence shown here is derived from an EMBL/GenBank/DDBJ whole genome shotgun (WGS) entry which is preliminary data.</text>
</comment>